<evidence type="ECO:0000313" key="4">
    <source>
        <dbReference type="EMBL" id="SVD47219.1"/>
    </source>
</evidence>
<evidence type="ECO:0000259" key="2">
    <source>
        <dbReference type="PROSITE" id="PS50880"/>
    </source>
</evidence>
<feature type="domain" description="Toprim" evidence="2">
    <location>
        <begin position="3"/>
        <end position="126"/>
    </location>
</feature>
<organism evidence="4">
    <name type="scientific">marine metagenome</name>
    <dbReference type="NCBI Taxonomy" id="408172"/>
    <lineage>
        <taxon>unclassified sequences</taxon>
        <taxon>metagenomes</taxon>
        <taxon>ecological metagenomes</taxon>
    </lineage>
</organism>
<dbReference type="InterPro" id="IPR003601">
    <property type="entry name" value="Topo_IA_2"/>
</dbReference>
<sequence length="253" mass="28277">VGDALVIVESPAKAKTIAGYLGDGFVVESSIGHVRDLAKASQLPEEFRKESWASMGVNVHDNFFGFYVVAPEKKAQVAHLKRRLKDADVLYLATDEDREGEAIAWHLLEVLKPKVPVHRLVFHEITKGAITEALGNTRDIDLDLVWAQRARRKLDKLFGFDVSPVLWKMIGRGLSAGRVQSVATRMIVERERERMAFRSADYWDLDCTLATRGFTAGAEFTARLVEIDGRRVALGRDFGDDGQPSRDDVLVLD</sequence>
<dbReference type="PANTHER" id="PTHR42785:SF1">
    <property type="entry name" value="DNA TOPOISOMERASE"/>
    <property type="match status" value="1"/>
</dbReference>
<feature type="non-terminal residue" evidence="4">
    <location>
        <position position="253"/>
    </location>
</feature>
<dbReference type="PRINTS" id="PR00417">
    <property type="entry name" value="PRTPISMRASEI"/>
</dbReference>
<dbReference type="Gene3D" id="1.10.460.10">
    <property type="entry name" value="Topoisomerase I, domain 2"/>
    <property type="match status" value="1"/>
</dbReference>
<name>A0A382VL22_9ZZZZ</name>
<feature type="domain" description="Topo IA-type catalytic" evidence="3">
    <location>
        <begin position="141"/>
        <end position="253"/>
    </location>
</feature>
<dbReference type="CDD" id="cd03363">
    <property type="entry name" value="TOPRIM_TopoIA_TopoI"/>
    <property type="match status" value="1"/>
</dbReference>
<dbReference type="SUPFAM" id="SSF56712">
    <property type="entry name" value="Prokaryotic type I DNA topoisomerase"/>
    <property type="match status" value="1"/>
</dbReference>
<dbReference type="PROSITE" id="PS52039">
    <property type="entry name" value="TOPO_IA_2"/>
    <property type="match status" value="1"/>
</dbReference>
<feature type="non-terminal residue" evidence="4">
    <location>
        <position position="1"/>
    </location>
</feature>
<protein>
    <submittedName>
        <fullName evidence="4">Uncharacterized protein</fullName>
    </submittedName>
</protein>
<dbReference type="InterPro" id="IPR013824">
    <property type="entry name" value="Topo_IA_cen_sub1"/>
</dbReference>
<accession>A0A382VL22</accession>
<dbReference type="AlphaFoldDB" id="A0A382VL22"/>
<keyword evidence="1" id="KW-0413">Isomerase</keyword>
<dbReference type="EMBL" id="UINC01152830">
    <property type="protein sequence ID" value="SVD47219.1"/>
    <property type="molecule type" value="Genomic_DNA"/>
</dbReference>
<dbReference type="InterPro" id="IPR000380">
    <property type="entry name" value="Topo_IA"/>
</dbReference>
<dbReference type="InterPro" id="IPR013497">
    <property type="entry name" value="Topo_IA_cen"/>
</dbReference>
<evidence type="ECO:0000256" key="1">
    <source>
        <dbReference type="ARBA" id="ARBA00023235"/>
    </source>
</evidence>
<dbReference type="SMART" id="SM00493">
    <property type="entry name" value="TOPRIM"/>
    <property type="match status" value="1"/>
</dbReference>
<proteinExistence type="predicted"/>
<gene>
    <name evidence="4" type="ORF">METZ01_LOCUS400073</name>
</gene>
<dbReference type="Pfam" id="PF01751">
    <property type="entry name" value="Toprim"/>
    <property type="match status" value="1"/>
</dbReference>
<dbReference type="InterPro" id="IPR013825">
    <property type="entry name" value="Topo_IA_cen_sub2"/>
</dbReference>
<dbReference type="PROSITE" id="PS50880">
    <property type="entry name" value="TOPRIM"/>
    <property type="match status" value="1"/>
</dbReference>
<dbReference type="SMART" id="SM00436">
    <property type="entry name" value="TOP1Bc"/>
    <property type="match status" value="1"/>
</dbReference>
<evidence type="ECO:0000259" key="3">
    <source>
        <dbReference type="PROSITE" id="PS52039"/>
    </source>
</evidence>
<dbReference type="Gene3D" id="2.70.20.10">
    <property type="entry name" value="Topoisomerase I, domain 3"/>
    <property type="match status" value="1"/>
</dbReference>
<dbReference type="GO" id="GO:0006265">
    <property type="term" value="P:DNA topological change"/>
    <property type="evidence" value="ECO:0007669"/>
    <property type="project" value="InterPro"/>
</dbReference>
<dbReference type="PANTHER" id="PTHR42785">
    <property type="entry name" value="DNA TOPOISOMERASE, TYPE IA, CORE"/>
    <property type="match status" value="1"/>
</dbReference>
<reference evidence="4" key="1">
    <citation type="submission" date="2018-05" db="EMBL/GenBank/DDBJ databases">
        <authorList>
            <person name="Lanie J.A."/>
            <person name="Ng W.-L."/>
            <person name="Kazmierczak K.M."/>
            <person name="Andrzejewski T.M."/>
            <person name="Davidsen T.M."/>
            <person name="Wayne K.J."/>
            <person name="Tettelin H."/>
            <person name="Glass J.I."/>
            <person name="Rusch D."/>
            <person name="Podicherti R."/>
            <person name="Tsui H.-C.T."/>
            <person name="Winkler M.E."/>
        </authorList>
    </citation>
    <scope>NUCLEOTIDE SEQUENCE</scope>
</reference>
<dbReference type="GO" id="GO:0003917">
    <property type="term" value="F:DNA topoisomerase type I (single strand cut, ATP-independent) activity"/>
    <property type="evidence" value="ECO:0007669"/>
    <property type="project" value="InterPro"/>
</dbReference>
<dbReference type="Pfam" id="PF01131">
    <property type="entry name" value="Topoisom_bac"/>
    <property type="match status" value="1"/>
</dbReference>
<dbReference type="GO" id="GO:0003677">
    <property type="term" value="F:DNA binding"/>
    <property type="evidence" value="ECO:0007669"/>
    <property type="project" value="InterPro"/>
</dbReference>
<dbReference type="InterPro" id="IPR034149">
    <property type="entry name" value="TOPRIM_TopoI"/>
</dbReference>
<dbReference type="InterPro" id="IPR023405">
    <property type="entry name" value="Topo_IA_core_domain"/>
</dbReference>
<dbReference type="InterPro" id="IPR006171">
    <property type="entry name" value="TOPRIM_dom"/>
</dbReference>
<dbReference type="Gene3D" id="3.40.50.140">
    <property type="match status" value="1"/>
</dbReference>